<reference evidence="1" key="1">
    <citation type="submission" date="2019-06" db="EMBL/GenBank/DDBJ databases">
        <authorList>
            <person name="Zheng W."/>
        </authorList>
    </citation>
    <scope>NUCLEOTIDE SEQUENCE</scope>
    <source>
        <strain evidence="1">QDHG01</strain>
    </source>
</reference>
<dbReference type="Proteomes" id="UP000785679">
    <property type="component" value="Unassembled WGS sequence"/>
</dbReference>
<organism evidence="1 2">
    <name type="scientific">Halteria grandinella</name>
    <dbReference type="NCBI Taxonomy" id="5974"/>
    <lineage>
        <taxon>Eukaryota</taxon>
        <taxon>Sar</taxon>
        <taxon>Alveolata</taxon>
        <taxon>Ciliophora</taxon>
        <taxon>Intramacronucleata</taxon>
        <taxon>Spirotrichea</taxon>
        <taxon>Stichotrichia</taxon>
        <taxon>Sporadotrichida</taxon>
        <taxon>Halteriidae</taxon>
        <taxon>Halteria</taxon>
    </lineage>
</organism>
<dbReference type="AlphaFoldDB" id="A0A8J8P599"/>
<gene>
    <name evidence="1" type="ORF">FGO68_gene4766</name>
</gene>
<proteinExistence type="predicted"/>
<evidence type="ECO:0000313" key="1">
    <source>
        <dbReference type="EMBL" id="TNV87208.1"/>
    </source>
</evidence>
<keyword evidence="2" id="KW-1185">Reference proteome</keyword>
<evidence type="ECO:0000313" key="2">
    <source>
        <dbReference type="Proteomes" id="UP000785679"/>
    </source>
</evidence>
<comment type="caution">
    <text evidence="1">The sequence shown here is derived from an EMBL/GenBank/DDBJ whole genome shotgun (WGS) entry which is preliminary data.</text>
</comment>
<dbReference type="EMBL" id="RRYP01000574">
    <property type="protein sequence ID" value="TNV87208.1"/>
    <property type="molecule type" value="Genomic_DNA"/>
</dbReference>
<sequence length="70" mass="8295">MQMKSIRILLISCAFPGMLMFTRASIVTQEMSLRSPKRQARMPDKNRLRRKFEEIRAQLEYSPAESMPQY</sequence>
<name>A0A8J8P599_HALGN</name>
<accession>A0A8J8P599</accession>
<protein>
    <submittedName>
        <fullName evidence="1">Uncharacterized protein</fullName>
    </submittedName>
</protein>